<proteinExistence type="predicted"/>
<protein>
    <submittedName>
        <fullName evidence="1">Uncharacterized protein</fullName>
    </submittedName>
</protein>
<sequence length="215" mass="23420">MAVLHHAFRCPVTPAFEETVREVLSAWDAGDHEKLSAMALRRLPRIAEREDIQAAFRLDPDGAVPSWLQPEFASPGLAALVLLADSFVPIPSLSASKDTNHYLLTTHLPVLGWNEREVQLLVRGDPIEVMLARHSVSSRELVASKFRETGGWTDGTVARTLGDLLSRLAATVDSGASPAVQESWNALRHSGAIDDARAMLAAVEDTDWLVTSVTH</sequence>
<evidence type="ECO:0000313" key="1">
    <source>
        <dbReference type="EMBL" id="RCW24120.1"/>
    </source>
</evidence>
<reference evidence="1 2" key="1">
    <citation type="submission" date="2018-07" db="EMBL/GenBank/DDBJ databases">
        <title>Genomic Encyclopedia of Type Strains, Phase IV (KMG-IV): sequencing the most valuable type-strain genomes for metagenomic binning, comparative biology and taxonomic classification.</title>
        <authorList>
            <person name="Goeker M."/>
        </authorList>
    </citation>
    <scope>NUCLEOTIDE SEQUENCE [LARGE SCALE GENOMIC DNA]</scope>
    <source>
        <strain evidence="1 2">DSM 25528</strain>
    </source>
</reference>
<accession>A0A6I7HL65</accession>
<dbReference type="RefSeq" id="WP_114363523.1">
    <property type="nucleotide sequence ID" value="NZ_QPIX01000006.1"/>
</dbReference>
<dbReference type="Proteomes" id="UP000252582">
    <property type="component" value="Unassembled WGS sequence"/>
</dbReference>
<gene>
    <name evidence="1" type="ORF">DFR48_106242</name>
</gene>
<keyword evidence="2" id="KW-1185">Reference proteome</keyword>
<comment type="caution">
    <text evidence="1">The sequence shown here is derived from an EMBL/GenBank/DDBJ whole genome shotgun (WGS) entry which is preliminary data.</text>
</comment>
<name>A0A6I7HL65_9HYPH</name>
<dbReference type="EMBL" id="QPIX01000006">
    <property type="protein sequence ID" value="RCW24120.1"/>
    <property type="molecule type" value="Genomic_DNA"/>
</dbReference>
<dbReference type="AlphaFoldDB" id="A0A6I7HL65"/>
<organism evidence="1 2">
    <name type="scientific">Ciceribacter lividus</name>
    <dbReference type="NCBI Taxonomy" id="1197950"/>
    <lineage>
        <taxon>Bacteria</taxon>
        <taxon>Pseudomonadati</taxon>
        <taxon>Pseudomonadota</taxon>
        <taxon>Alphaproteobacteria</taxon>
        <taxon>Hyphomicrobiales</taxon>
        <taxon>Rhizobiaceae</taxon>
        <taxon>Ciceribacter</taxon>
    </lineage>
</organism>
<evidence type="ECO:0000313" key="2">
    <source>
        <dbReference type="Proteomes" id="UP000252582"/>
    </source>
</evidence>